<dbReference type="SUPFAM" id="SSF54403">
    <property type="entry name" value="Cystatin/monellin"/>
    <property type="match status" value="1"/>
</dbReference>
<dbReference type="EMBL" id="JABFAB010000005">
    <property type="protein sequence ID" value="MBA0648352.1"/>
    <property type="molecule type" value="Genomic_DNA"/>
</dbReference>
<dbReference type="PANTHER" id="PTHR47373:SF1">
    <property type="entry name" value="CYSTEINE PROTEINASE INHIBITOR 2"/>
    <property type="match status" value="1"/>
</dbReference>
<sequence>ITDVKTNEEVQELGRFAVEEYNRSHGLGRWRGFVSSSNGRRAELVFSRVLEAQKQVVSGIKYYLKIEAMENKLSKTFESVVVVKPWLHSKELLHFSPSADPKSTDLHGWSLFNFTQPAFGGDHPTCLATPEHRSLNLPCPTT</sequence>
<dbReference type="Gene3D" id="3.10.450.10">
    <property type="match status" value="1"/>
</dbReference>
<dbReference type="InterPro" id="IPR046350">
    <property type="entry name" value="Cystatin_sf"/>
</dbReference>
<comment type="caution">
    <text evidence="4">The sequence shown here is derived from an EMBL/GenBank/DDBJ whole genome shotgun (WGS) entry which is preliminary data.</text>
</comment>
<proteinExistence type="predicted"/>
<dbReference type="InterPro" id="IPR018073">
    <property type="entry name" value="Prot_inh_cystat_CS"/>
</dbReference>
<evidence type="ECO:0000313" key="5">
    <source>
        <dbReference type="Proteomes" id="UP000593573"/>
    </source>
</evidence>
<dbReference type="InterPro" id="IPR000010">
    <property type="entry name" value="Cystatin_dom"/>
</dbReference>
<keyword evidence="2" id="KW-0789">Thiol protease inhibitor</keyword>
<accession>A0A7J8UCZ5</accession>
<evidence type="ECO:0000259" key="3">
    <source>
        <dbReference type="SMART" id="SM00043"/>
    </source>
</evidence>
<gene>
    <name evidence="4" type="ORF">Goklo_016096</name>
</gene>
<evidence type="ECO:0000256" key="1">
    <source>
        <dbReference type="ARBA" id="ARBA00022690"/>
    </source>
</evidence>
<protein>
    <recommendedName>
        <fullName evidence="3">Cystatin domain-containing protein</fullName>
    </recommendedName>
</protein>
<dbReference type="Pfam" id="PF16845">
    <property type="entry name" value="SQAPI"/>
    <property type="match status" value="1"/>
</dbReference>
<keyword evidence="5" id="KW-1185">Reference proteome</keyword>
<dbReference type="PROSITE" id="PS00287">
    <property type="entry name" value="CYSTATIN"/>
    <property type="match status" value="1"/>
</dbReference>
<evidence type="ECO:0000313" key="4">
    <source>
        <dbReference type="EMBL" id="MBA0648352.1"/>
    </source>
</evidence>
<dbReference type="CDD" id="cd00042">
    <property type="entry name" value="CY"/>
    <property type="match status" value="1"/>
</dbReference>
<keyword evidence="1" id="KW-0646">Protease inhibitor</keyword>
<dbReference type="SMART" id="SM00043">
    <property type="entry name" value="CY"/>
    <property type="match status" value="1"/>
</dbReference>
<dbReference type="Proteomes" id="UP000593573">
    <property type="component" value="Unassembled WGS sequence"/>
</dbReference>
<feature type="domain" description="Cystatin" evidence="3">
    <location>
        <begin position="1"/>
        <end position="98"/>
    </location>
</feature>
<evidence type="ECO:0000256" key="2">
    <source>
        <dbReference type="ARBA" id="ARBA00022704"/>
    </source>
</evidence>
<reference evidence="4 5" key="1">
    <citation type="journal article" date="2019" name="Genome Biol. Evol.">
        <title>Insights into the evolution of the New World diploid cottons (Gossypium, subgenus Houzingenia) based on genome sequencing.</title>
        <authorList>
            <person name="Grover C.E."/>
            <person name="Arick M.A. 2nd"/>
            <person name="Thrash A."/>
            <person name="Conover J.L."/>
            <person name="Sanders W.S."/>
            <person name="Peterson D.G."/>
            <person name="Frelichowski J.E."/>
            <person name="Scheffler J.A."/>
            <person name="Scheffler B.E."/>
            <person name="Wendel J.F."/>
        </authorList>
    </citation>
    <scope>NUCLEOTIDE SEQUENCE [LARGE SCALE GENOMIC DNA]</scope>
    <source>
        <strain evidence="4">57</strain>
        <tissue evidence="4">Leaf</tissue>
    </source>
</reference>
<feature type="non-terminal residue" evidence="4">
    <location>
        <position position="1"/>
    </location>
</feature>
<organism evidence="4 5">
    <name type="scientific">Gossypium klotzschianum</name>
    <dbReference type="NCBI Taxonomy" id="34286"/>
    <lineage>
        <taxon>Eukaryota</taxon>
        <taxon>Viridiplantae</taxon>
        <taxon>Streptophyta</taxon>
        <taxon>Embryophyta</taxon>
        <taxon>Tracheophyta</taxon>
        <taxon>Spermatophyta</taxon>
        <taxon>Magnoliopsida</taxon>
        <taxon>eudicotyledons</taxon>
        <taxon>Gunneridae</taxon>
        <taxon>Pentapetalae</taxon>
        <taxon>rosids</taxon>
        <taxon>malvids</taxon>
        <taxon>Malvales</taxon>
        <taxon>Malvaceae</taxon>
        <taxon>Malvoideae</taxon>
        <taxon>Gossypium</taxon>
    </lineage>
</organism>
<dbReference type="AlphaFoldDB" id="A0A7J8UCZ5"/>
<dbReference type="OrthoDB" id="1908104at2759"/>
<dbReference type="GO" id="GO:0004869">
    <property type="term" value="F:cysteine-type endopeptidase inhibitor activity"/>
    <property type="evidence" value="ECO:0007669"/>
    <property type="project" value="UniProtKB-KW"/>
</dbReference>
<name>A0A7J8UCZ5_9ROSI</name>
<dbReference type="PANTHER" id="PTHR47373">
    <property type="entry name" value="CYSTEINE PROTEINASE INHIBITOR 2"/>
    <property type="match status" value="1"/>
</dbReference>